<sequence length="79" mass="8924">MAQRSLRSSRPKMLFSTALDRGNRFSGGRRARYSLQGSPRCQTPSTQTAPLAPQIQVRIQGTWLEKIVRVDPINRQSDP</sequence>
<keyword evidence="2" id="KW-1185">Reference proteome</keyword>
<gene>
    <name evidence="1" type="ORF">LshimejAT787_0108950</name>
</gene>
<reference evidence="1" key="1">
    <citation type="submission" date="2022-07" db="EMBL/GenBank/DDBJ databases">
        <title>The genome of Lyophyllum shimeji provides insight into the initial evolution of ectomycorrhizal fungal genome.</title>
        <authorList>
            <person name="Kobayashi Y."/>
            <person name="Shibata T."/>
            <person name="Hirakawa H."/>
            <person name="Shigenobu S."/>
            <person name="Nishiyama T."/>
            <person name="Yamada A."/>
            <person name="Hasebe M."/>
            <person name="Kawaguchi M."/>
        </authorList>
    </citation>
    <scope>NUCLEOTIDE SEQUENCE</scope>
    <source>
        <strain evidence="1">AT787</strain>
    </source>
</reference>
<dbReference type="Proteomes" id="UP001063166">
    <property type="component" value="Unassembled WGS sequence"/>
</dbReference>
<evidence type="ECO:0000313" key="2">
    <source>
        <dbReference type="Proteomes" id="UP001063166"/>
    </source>
</evidence>
<dbReference type="EMBL" id="BRPK01000001">
    <property type="protein sequence ID" value="GLB34011.1"/>
    <property type="molecule type" value="Genomic_DNA"/>
</dbReference>
<protein>
    <submittedName>
        <fullName evidence="1">Uncharacterized protein</fullName>
    </submittedName>
</protein>
<organism evidence="1 2">
    <name type="scientific">Lyophyllum shimeji</name>
    <name type="common">Hon-shimeji</name>
    <name type="synonym">Tricholoma shimeji</name>
    <dbReference type="NCBI Taxonomy" id="47721"/>
    <lineage>
        <taxon>Eukaryota</taxon>
        <taxon>Fungi</taxon>
        <taxon>Dikarya</taxon>
        <taxon>Basidiomycota</taxon>
        <taxon>Agaricomycotina</taxon>
        <taxon>Agaricomycetes</taxon>
        <taxon>Agaricomycetidae</taxon>
        <taxon>Agaricales</taxon>
        <taxon>Tricholomatineae</taxon>
        <taxon>Lyophyllaceae</taxon>
        <taxon>Lyophyllum</taxon>
    </lineage>
</organism>
<accession>A0A9P3PDQ9</accession>
<proteinExistence type="predicted"/>
<dbReference type="AlphaFoldDB" id="A0A9P3PDQ9"/>
<name>A0A9P3PDQ9_LYOSH</name>
<evidence type="ECO:0000313" key="1">
    <source>
        <dbReference type="EMBL" id="GLB34011.1"/>
    </source>
</evidence>
<comment type="caution">
    <text evidence="1">The sequence shown here is derived from an EMBL/GenBank/DDBJ whole genome shotgun (WGS) entry which is preliminary data.</text>
</comment>